<keyword evidence="5 8" id="KW-0812">Transmembrane</keyword>
<dbReference type="EMBL" id="DWYY01000199">
    <property type="protein sequence ID" value="HJA94754.1"/>
    <property type="molecule type" value="Genomic_DNA"/>
</dbReference>
<feature type="transmembrane region" description="Helical" evidence="8">
    <location>
        <begin position="100"/>
        <end position="119"/>
    </location>
</feature>
<evidence type="ECO:0000256" key="7">
    <source>
        <dbReference type="ARBA" id="ARBA00023136"/>
    </source>
</evidence>
<dbReference type="Proteomes" id="UP000886858">
    <property type="component" value="Unassembled WGS sequence"/>
</dbReference>
<dbReference type="PANTHER" id="PTHR36838:SF1">
    <property type="entry name" value="SLR1864 PROTEIN"/>
    <property type="match status" value="1"/>
</dbReference>
<evidence type="ECO:0000256" key="8">
    <source>
        <dbReference type="SAM" id="Phobius"/>
    </source>
</evidence>
<dbReference type="InterPro" id="IPR038770">
    <property type="entry name" value="Na+/solute_symporter_sf"/>
</dbReference>
<evidence type="ECO:0000256" key="2">
    <source>
        <dbReference type="ARBA" id="ARBA00010145"/>
    </source>
</evidence>
<feature type="transmembrane region" description="Helical" evidence="8">
    <location>
        <begin position="66"/>
        <end position="88"/>
    </location>
</feature>
<keyword evidence="7 8" id="KW-0472">Membrane</keyword>
<organism evidence="9 10">
    <name type="scientific">Candidatus Eisenbergiella merdipullorum</name>
    <dbReference type="NCBI Taxonomy" id="2838553"/>
    <lineage>
        <taxon>Bacteria</taxon>
        <taxon>Bacillati</taxon>
        <taxon>Bacillota</taxon>
        <taxon>Clostridia</taxon>
        <taxon>Lachnospirales</taxon>
        <taxon>Lachnospiraceae</taxon>
        <taxon>Eisenbergiella</taxon>
    </lineage>
</organism>
<dbReference type="GO" id="GO:0005886">
    <property type="term" value="C:plasma membrane"/>
    <property type="evidence" value="ECO:0007669"/>
    <property type="project" value="UniProtKB-SubCell"/>
</dbReference>
<name>A0A9D2L1T6_9FIRM</name>
<dbReference type="PANTHER" id="PTHR36838">
    <property type="entry name" value="AUXIN EFFLUX CARRIER FAMILY PROTEIN"/>
    <property type="match status" value="1"/>
</dbReference>
<dbReference type="Pfam" id="PF03547">
    <property type="entry name" value="Mem_trans"/>
    <property type="match status" value="2"/>
</dbReference>
<protein>
    <submittedName>
        <fullName evidence="9">AEC family transporter</fullName>
    </submittedName>
</protein>
<evidence type="ECO:0000313" key="10">
    <source>
        <dbReference type="Proteomes" id="UP000886858"/>
    </source>
</evidence>
<reference evidence="9" key="2">
    <citation type="submission" date="2021-04" db="EMBL/GenBank/DDBJ databases">
        <authorList>
            <person name="Gilroy R."/>
        </authorList>
    </citation>
    <scope>NUCLEOTIDE SEQUENCE</scope>
    <source>
        <strain evidence="9">CHK179-7159</strain>
    </source>
</reference>
<keyword evidence="3" id="KW-0813">Transport</keyword>
<feature type="transmembrane region" description="Helical" evidence="8">
    <location>
        <begin position="281"/>
        <end position="301"/>
    </location>
</feature>
<reference evidence="9" key="1">
    <citation type="journal article" date="2021" name="PeerJ">
        <title>Extensive microbial diversity within the chicken gut microbiome revealed by metagenomics and culture.</title>
        <authorList>
            <person name="Gilroy R."/>
            <person name="Ravi A."/>
            <person name="Getino M."/>
            <person name="Pursley I."/>
            <person name="Horton D.L."/>
            <person name="Alikhan N.F."/>
            <person name="Baker D."/>
            <person name="Gharbi K."/>
            <person name="Hall N."/>
            <person name="Watson M."/>
            <person name="Adriaenssens E.M."/>
            <person name="Foster-Nyarko E."/>
            <person name="Jarju S."/>
            <person name="Secka A."/>
            <person name="Antonio M."/>
            <person name="Oren A."/>
            <person name="Chaudhuri R.R."/>
            <person name="La Ragione R."/>
            <person name="Hildebrand F."/>
            <person name="Pallen M.J."/>
        </authorList>
    </citation>
    <scope>NUCLEOTIDE SEQUENCE</scope>
    <source>
        <strain evidence="9">CHK179-7159</strain>
    </source>
</reference>
<feature type="transmembrane region" description="Helical" evidence="8">
    <location>
        <begin position="249"/>
        <end position="269"/>
    </location>
</feature>
<feature type="transmembrane region" description="Helical" evidence="8">
    <location>
        <begin position="159"/>
        <end position="178"/>
    </location>
</feature>
<dbReference type="Gene3D" id="1.20.1530.20">
    <property type="match status" value="1"/>
</dbReference>
<comment type="subcellular location">
    <subcellularLocation>
        <location evidence="1">Cell membrane</location>
        <topology evidence="1">Multi-pass membrane protein</topology>
    </subcellularLocation>
</comment>
<dbReference type="GO" id="GO:0055085">
    <property type="term" value="P:transmembrane transport"/>
    <property type="evidence" value="ECO:0007669"/>
    <property type="project" value="InterPro"/>
</dbReference>
<feature type="transmembrane region" description="Helical" evidence="8">
    <location>
        <begin position="125"/>
        <end position="147"/>
    </location>
</feature>
<keyword evidence="6 8" id="KW-1133">Transmembrane helix</keyword>
<accession>A0A9D2L1T6</accession>
<feature type="transmembrane region" description="Helical" evidence="8">
    <location>
        <begin position="190"/>
        <end position="209"/>
    </location>
</feature>
<dbReference type="AlphaFoldDB" id="A0A9D2L1T6"/>
<evidence type="ECO:0000256" key="1">
    <source>
        <dbReference type="ARBA" id="ARBA00004651"/>
    </source>
</evidence>
<keyword evidence="4" id="KW-1003">Cell membrane</keyword>
<feature type="transmembrane region" description="Helical" evidence="8">
    <location>
        <begin position="221"/>
        <end position="243"/>
    </location>
</feature>
<evidence type="ECO:0000256" key="6">
    <source>
        <dbReference type="ARBA" id="ARBA00022989"/>
    </source>
</evidence>
<dbReference type="InterPro" id="IPR004776">
    <property type="entry name" value="Mem_transp_PIN-like"/>
</dbReference>
<evidence type="ECO:0000256" key="5">
    <source>
        <dbReference type="ARBA" id="ARBA00022692"/>
    </source>
</evidence>
<evidence type="ECO:0000256" key="4">
    <source>
        <dbReference type="ARBA" id="ARBA00022475"/>
    </source>
</evidence>
<evidence type="ECO:0000256" key="3">
    <source>
        <dbReference type="ARBA" id="ARBA00022448"/>
    </source>
</evidence>
<comment type="caution">
    <text evidence="9">The sequence shown here is derived from an EMBL/GenBank/DDBJ whole genome shotgun (WGS) entry which is preliminary data.</text>
</comment>
<proteinExistence type="inferred from homology"/>
<gene>
    <name evidence="9" type="ORF">H9717_16835</name>
</gene>
<evidence type="ECO:0000313" key="9">
    <source>
        <dbReference type="EMBL" id="HJA94754.1"/>
    </source>
</evidence>
<comment type="similarity">
    <text evidence="2">Belongs to the auxin efflux carrier (TC 2.A.69) family.</text>
</comment>
<sequence>MLMLNQIMILFLLMLAGLICRKCGILTQEGSKTVSSLVVNVANPAMILSAGIVEEEAVGGTELLKLFGLAAGFYAVLICIALLLPRLLHIGKTQRGTYQVMTIFSNIGFMGFPIISAVYGSTALIYATIFLIPYNILIYTYGIRALTGSGENQFQWKKICNAGVIACVLTLIIYVFRISVPVMAEGTVDYLANLTAPLSMMVIGASLADMEIRELVRDRKLLLFSLIKLLIIPLIGTSVLLRMGLDETLCGVCMILLAAPVGSMTAMLAQQYDGDYELASRGVAVTTILFVITMPVNSFILGI</sequence>